<evidence type="ECO:0000313" key="2">
    <source>
        <dbReference type="EMBL" id="MBL4953728.1"/>
    </source>
</evidence>
<dbReference type="SUPFAM" id="SSF51338">
    <property type="entry name" value="Composite domain of metallo-dependent hydrolases"/>
    <property type="match status" value="1"/>
</dbReference>
<protein>
    <submittedName>
        <fullName evidence="2">Amidohydrolase family protein</fullName>
    </submittedName>
</protein>
<organism evidence="2 3">
    <name type="scientific">Neobacillus paridis</name>
    <dbReference type="NCBI Taxonomy" id="2803862"/>
    <lineage>
        <taxon>Bacteria</taxon>
        <taxon>Bacillati</taxon>
        <taxon>Bacillota</taxon>
        <taxon>Bacilli</taxon>
        <taxon>Bacillales</taxon>
        <taxon>Bacillaceae</taxon>
        <taxon>Neobacillus</taxon>
    </lineage>
</organism>
<comment type="caution">
    <text evidence="2">The sequence shown here is derived from an EMBL/GenBank/DDBJ whole genome shotgun (WGS) entry which is preliminary data.</text>
</comment>
<dbReference type="Gene3D" id="2.30.40.10">
    <property type="entry name" value="Urease, subunit C, domain 1"/>
    <property type="match status" value="1"/>
</dbReference>
<dbReference type="Pfam" id="PF01979">
    <property type="entry name" value="Amidohydro_1"/>
    <property type="match status" value="1"/>
</dbReference>
<accession>A0ABS1TT52</accession>
<dbReference type="PANTHER" id="PTHR43135:SF3">
    <property type="entry name" value="ALPHA-D-RIBOSE 1-METHYLPHOSPHONATE 5-TRIPHOSPHATE DIPHOSPHATASE"/>
    <property type="match status" value="1"/>
</dbReference>
<dbReference type="InterPro" id="IPR032466">
    <property type="entry name" value="Metal_Hydrolase"/>
</dbReference>
<dbReference type="InterPro" id="IPR011059">
    <property type="entry name" value="Metal-dep_hydrolase_composite"/>
</dbReference>
<reference evidence="2 3" key="1">
    <citation type="submission" date="2021-01" db="EMBL/GenBank/DDBJ databases">
        <title>Genome public.</title>
        <authorList>
            <person name="Liu C."/>
            <person name="Sun Q."/>
        </authorList>
    </citation>
    <scope>NUCLEOTIDE SEQUENCE [LARGE SCALE GENOMIC DNA]</scope>
    <source>
        <strain evidence="2 3">YIM B02564</strain>
    </source>
</reference>
<dbReference type="RefSeq" id="WP_202654987.1">
    <property type="nucleotide sequence ID" value="NZ_JAESWB010000233.1"/>
</dbReference>
<feature type="domain" description="Amidohydrolase-related" evidence="1">
    <location>
        <begin position="57"/>
        <end position="412"/>
    </location>
</feature>
<dbReference type="CDD" id="cd01299">
    <property type="entry name" value="Met_dep_hydrolase_A"/>
    <property type="match status" value="1"/>
</dbReference>
<dbReference type="PANTHER" id="PTHR43135">
    <property type="entry name" value="ALPHA-D-RIBOSE 1-METHYLPHOSPHONATE 5-TRIPHOSPHATE DIPHOSPHATASE"/>
    <property type="match status" value="1"/>
</dbReference>
<dbReference type="Proteomes" id="UP000623967">
    <property type="component" value="Unassembled WGS sequence"/>
</dbReference>
<evidence type="ECO:0000259" key="1">
    <source>
        <dbReference type="Pfam" id="PF01979"/>
    </source>
</evidence>
<dbReference type="EMBL" id="JAESWB010000233">
    <property type="protein sequence ID" value="MBL4953728.1"/>
    <property type="molecule type" value="Genomic_DNA"/>
</dbReference>
<sequence>MANDKNVKIKCGKLYDGLKAEMQVDMEILLKGDKIVAVGRNLSCPEGTEIIDLGDATVTPGMIDAHVHPQFFDWHDVYDDTIYYSDAWRALAVANCAQKSLAGGFTTIRSVGWFREDYSLDVKRAVEKGYIAGSRLIVAPHFLCTPGSHGDMTQIVRTNPELSDFLAEQYPTCGNGADFFVGAVRREVKLGADFLKIMATGGFATPNDSPEDIQMNDSEFKAIFDTAKELGISTTAHAYAPNLIQKLVKFGITGIEHGSLMDEETARLMEEHGTYLVPTFTPYDDAVHWDEESLAKKSPEFRRKLGIYRERLVKGREVILNSNIKLGYGTDFVTVHNCYENGWEYVAMLNSGMEPFRALQAATKNNAEILEIDDIVGTIEPGKLADISAWKRDLLTDPYALLDCAFVMKSGIVYPTECRLDHEVKKL</sequence>
<dbReference type="InterPro" id="IPR051781">
    <property type="entry name" value="Metallo-dep_Hydrolase"/>
</dbReference>
<name>A0ABS1TT52_9BACI</name>
<dbReference type="InterPro" id="IPR006680">
    <property type="entry name" value="Amidohydro-rel"/>
</dbReference>
<evidence type="ECO:0000313" key="3">
    <source>
        <dbReference type="Proteomes" id="UP000623967"/>
    </source>
</evidence>
<dbReference type="Gene3D" id="3.20.20.140">
    <property type="entry name" value="Metal-dependent hydrolases"/>
    <property type="match status" value="1"/>
</dbReference>
<dbReference type="InterPro" id="IPR057744">
    <property type="entry name" value="OTAase-like"/>
</dbReference>
<proteinExistence type="predicted"/>
<dbReference type="SUPFAM" id="SSF51556">
    <property type="entry name" value="Metallo-dependent hydrolases"/>
    <property type="match status" value="1"/>
</dbReference>
<keyword evidence="3" id="KW-1185">Reference proteome</keyword>
<gene>
    <name evidence="2" type="ORF">JK635_16195</name>
</gene>